<dbReference type="InterPro" id="IPR023170">
    <property type="entry name" value="HhH_base_excis_C"/>
</dbReference>
<keyword evidence="9" id="KW-0227">DNA damage</keyword>
<dbReference type="PROSITE" id="PS01155">
    <property type="entry name" value="ENDONUCLEASE_III_2"/>
    <property type="match status" value="1"/>
</dbReference>
<dbReference type="Pfam" id="PF14815">
    <property type="entry name" value="NUDIX_4"/>
    <property type="match status" value="1"/>
</dbReference>
<evidence type="ECO:0000256" key="9">
    <source>
        <dbReference type="ARBA" id="ARBA00022763"/>
    </source>
</evidence>
<evidence type="ECO:0000256" key="10">
    <source>
        <dbReference type="ARBA" id="ARBA00022801"/>
    </source>
</evidence>
<protein>
    <recommendedName>
        <fullName evidence="6">Adenine DNA glycosylase</fullName>
        <ecNumber evidence="5">3.2.2.31</ecNumber>
    </recommendedName>
</protein>
<evidence type="ECO:0000259" key="16">
    <source>
        <dbReference type="SMART" id="SM00478"/>
    </source>
</evidence>
<comment type="catalytic activity">
    <reaction evidence="1">
        <text>Hydrolyzes free adenine bases from 7,8-dihydro-8-oxoguanine:adenine mismatched double-stranded DNA, leaving an apurinic site.</text>
        <dbReference type="EC" id="3.2.2.31"/>
    </reaction>
</comment>
<keyword evidence="8" id="KW-0479">Metal-binding</keyword>
<evidence type="ECO:0000256" key="6">
    <source>
        <dbReference type="ARBA" id="ARBA00022023"/>
    </source>
</evidence>
<evidence type="ECO:0000256" key="7">
    <source>
        <dbReference type="ARBA" id="ARBA00022485"/>
    </source>
</evidence>
<sequence length="399" mass="44007">MGRTRKPKIEKTSPLVTGPQTSPDLDPEWVARVRERLVAWYEHAQRPLPWRADQDPYRVLVSEMMLVQTTVTAVIPYFERFLNQFPTVQALAAADETEVLKAWEGLGYYRRARQLHAAARAVVNEHGGSFPTTPDAIRALPGVGRYIAGAILSFAFDQPAPIVEANTQRVLARWLAWREDLKSSRTQAKLWETAEQLVPPEGAGVFNQAFMELGALLCTPRSPSCLVCPVAAECGARLLGIQDLVPTTTPKPPPLEVTEACGLVARGGRVLIVQRGPGRLWEHFWEFPTIHLNGVDPAGRSFAEPVDLAEGIRRLTGARVRVGPVVQTVRYSVTKHRVKLDACAATGLSEELKPGPGLVRAVWEAPEKLAAYTFGAASRRLVSWVTKHEAEFANFESDA</sequence>
<dbReference type="InterPro" id="IPR004036">
    <property type="entry name" value="Endonuclease-III-like_CS2"/>
</dbReference>
<dbReference type="FunFam" id="1.10.340.30:FF:000002">
    <property type="entry name" value="Adenine DNA glycosylase"/>
    <property type="match status" value="1"/>
</dbReference>
<dbReference type="NCBIfam" id="TIGR01084">
    <property type="entry name" value="mutY"/>
    <property type="match status" value="1"/>
</dbReference>
<dbReference type="Gene3D" id="1.10.1670.10">
    <property type="entry name" value="Helix-hairpin-Helix base-excision DNA repair enzymes (C-terminal)"/>
    <property type="match status" value="1"/>
</dbReference>
<evidence type="ECO:0000256" key="11">
    <source>
        <dbReference type="ARBA" id="ARBA00023004"/>
    </source>
</evidence>
<dbReference type="SUPFAM" id="SSF48150">
    <property type="entry name" value="DNA-glycosylase"/>
    <property type="match status" value="1"/>
</dbReference>
<dbReference type="PANTHER" id="PTHR42944:SF1">
    <property type="entry name" value="ADENINE DNA GLYCOSYLASE"/>
    <property type="match status" value="1"/>
</dbReference>
<gene>
    <name evidence="17" type="ordered locus">Sinac_3295</name>
</gene>
<comment type="similarity">
    <text evidence="4">Belongs to the Nth/MutY family.</text>
</comment>
<dbReference type="SMART" id="SM00478">
    <property type="entry name" value="ENDO3c"/>
    <property type="match status" value="1"/>
</dbReference>
<organism evidence="17 18">
    <name type="scientific">Singulisphaera acidiphila (strain ATCC BAA-1392 / DSM 18658 / VKM B-2454 / MOB10)</name>
    <dbReference type="NCBI Taxonomy" id="886293"/>
    <lineage>
        <taxon>Bacteria</taxon>
        <taxon>Pseudomonadati</taxon>
        <taxon>Planctomycetota</taxon>
        <taxon>Planctomycetia</taxon>
        <taxon>Isosphaerales</taxon>
        <taxon>Isosphaeraceae</taxon>
        <taxon>Singulisphaera</taxon>
    </lineage>
</organism>
<dbReference type="CDD" id="cd00056">
    <property type="entry name" value="ENDO3c"/>
    <property type="match status" value="1"/>
</dbReference>
<keyword evidence="12" id="KW-0411">Iron-sulfur</keyword>
<feature type="compositionally biased region" description="Polar residues" evidence="15">
    <location>
        <begin position="14"/>
        <end position="23"/>
    </location>
</feature>
<accession>L0DFD2</accession>
<evidence type="ECO:0000256" key="14">
    <source>
        <dbReference type="ARBA" id="ARBA00023295"/>
    </source>
</evidence>
<dbReference type="InterPro" id="IPR005760">
    <property type="entry name" value="A/G_AdeGlyc_MutY"/>
</dbReference>
<keyword evidence="18" id="KW-1185">Reference proteome</keyword>
<dbReference type="PANTHER" id="PTHR42944">
    <property type="entry name" value="ADENINE DNA GLYCOSYLASE"/>
    <property type="match status" value="1"/>
</dbReference>
<evidence type="ECO:0000256" key="13">
    <source>
        <dbReference type="ARBA" id="ARBA00023204"/>
    </source>
</evidence>
<dbReference type="RefSeq" id="WP_015246711.1">
    <property type="nucleotide sequence ID" value="NC_019892.1"/>
</dbReference>
<keyword evidence="13" id="KW-0234">DNA repair</keyword>
<dbReference type="Gene3D" id="1.10.340.30">
    <property type="entry name" value="Hypothetical protein, domain 2"/>
    <property type="match status" value="1"/>
</dbReference>
<dbReference type="Pfam" id="PF00633">
    <property type="entry name" value="HHH"/>
    <property type="match status" value="1"/>
</dbReference>
<dbReference type="InterPro" id="IPR000445">
    <property type="entry name" value="HhH_motif"/>
</dbReference>
<dbReference type="GO" id="GO:0006298">
    <property type="term" value="P:mismatch repair"/>
    <property type="evidence" value="ECO:0007669"/>
    <property type="project" value="TreeGrafter"/>
</dbReference>
<dbReference type="InterPro" id="IPR044298">
    <property type="entry name" value="MIG/MutY"/>
</dbReference>
<name>L0DFD2_SINAD</name>
<dbReference type="Gene3D" id="3.90.79.10">
    <property type="entry name" value="Nucleoside Triphosphate Pyrophosphohydrolase"/>
    <property type="match status" value="1"/>
</dbReference>
<dbReference type="SUPFAM" id="SSF55811">
    <property type="entry name" value="Nudix"/>
    <property type="match status" value="1"/>
</dbReference>
<dbReference type="GO" id="GO:0032357">
    <property type="term" value="F:oxidized purine DNA binding"/>
    <property type="evidence" value="ECO:0007669"/>
    <property type="project" value="TreeGrafter"/>
</dbReference>
<dbReference type="Proteomes" id="UP000010798">
    <property type="component" value="Chromosome"/>
</dbReference>
<dbReference type="EC" id="3.2.2.31" evidence="5"/>
<evidence type="ECO:0000256" key="15">
    <source>
        <dbReference type="SAM" id="MobiDB-lite"/>
    </source>
</evidence>
<evidence type="ECO:0000256" key="1">
    <source>
        <dbReference type="ARBA" id="ARBA00000843"/>
    </source>
</evidence>
<keyword evidence="10" id="KW-0378">Hydrolase</keyword>
<dbReference type="GO" id="GO:0006284">
    <property type="term" value="P:base-excision repair"/>
    <property type="evidence" value="ECO:0007669"/>
    <property type="project" value="InterPro"/>
</dbReference>
<feature type="domain" description="HhH-GPD" evidence="16">
    <location>
        <begin position="65"/>
        <end position="216"/>
    </location>
</feature>
<evidence type="ECO:0000256" key="5">
    <source>
        <dbReference type="ARBA" id="ARBA00012045"/>
    </source>
</evidence>
<dbReference type="GO" id="GO:0000701">
    <property type="term" value="F:purine-specific mismatch base pair DNA N-glycosylase activity"/>
    <property type="evidence" value="ECO:0007669"/>
    <property type="project" value="UniProtKB-EC"/>
</dbReference>
<evidence type="ECO:0000256" key="3">
    <source>
        <dbReference type="ARBA" id="ARBA00002933"/>
    </source>
</evidence>
<evidence type="ECO:0000256" key="8">
    <source>
        <dbReference type="ARBA" id="ARBA00022723"/>
    </source>
</evidence>
<keyword evidence="7" id="KW-0004">4Fe-4S</keyword>
<dbReference type="GO" id="GO:0035485">
    <property type="term" value="F:adenine/guanine mispair binding"/>
    <property type="evidence" value="ECO:0007669"/>
    <property type="project" value="TreeGrafter"/>
</dbReference>
<evidence type="ECO:0000313" key="17">
    <source>
        <dbReference type="EMBL" id="AGA27565.1"/>
    </source>
</evidence>
<comment type="cofactor">
    <cofactor evidence="2">
        <name>[4Fe-4S] cluster</name>
        <dbReference type="ChEBI" id="CHEBI:49883"/>
    </cofactor>
</comment>
<dbReference type="InterPro" id="IPR029119">
    <property type="entry name" value="MutY_C"/>
</dbReference>
<dbReference type="Pfam" id="PF00730">
    <property type="entry name" value="HhH-GPD"/>
    <property type="match status" value="1"/>
</dbReference>
<evidence type="ECO:0000313" key="18">
    <source>
        <dbReference type="Proteomes" id="UP000010798"/>
    </source>
</evidence>
<dbReference type="KEGG" id="saci:Sinac_3295"/>
<dbReference type="AlphaFoldDB" id="L0DFD2"/>
<dbReference type="HOGENOM" id="CLU_012862_0_2_0"/>
<dbReference type="GO" id="GO:0051539">
    <property type="term" value="F:4 iron, 4 sulfur cluster binding"/>
    <property type="evidence" value="ECO:0007669"/>
    <property type="project" value="UniProtKB-KW"/>
</dbReference>
<dbReference type="InterPro" id="IPR003265">
    <property type="entry name" value="HhH-GPD_domain"/>
</dbReference>
<dbReference type="eggNOG" id="COG1194">
    <property type="taxonomic scope" value="Bacteria"/>
</dbReference>
<proteinExistence type="inferred from homology"/>
<keyword evidence="14" id="KW-0326">Glycosidase</keyword>
<reference evidence="17 18" key="1">
    <citation type="submission" date="2012-02" db="EMBL/GenBank/DDBJ databases">
        <title>Complete sequence of chromosome of Singulisphaera acidiphila DSM 18658.</title>
        <authorList>
            <consortium name="US DOE Joint Genome Institute (JGI-PGF)"/>
            <person name="Lucas S."/>
            <person name="Copeland A."/>
            <person name="Lapidus A."/>
            <person name="Glavina del Rio T."/>
            <person name="Dalin E."/>
            <person name="Tice H."/>
            <person name="Bruce D."/>
            <person name="Goodwin L."/>
            <person name="Pitluck S."/>
            <person name="Peters L."/>
            <person name="Ovchinnikova G."/>
            <person name="Chertkov O."/>
            <person name="Kyrpides N."/>
            <person name="Mavromatis K."/>
            <person name="Ivanova N."/>
            <person name="Brettin T."/>
            <person name="Detter J.C."/>
            <person name="Han C."/>
            <person name="Larimer F."/>
            <person name="Land M."/>
            <person name="Hauser L."/>
            <person name="Markowitz V."/>
            <person name="Cheng J.-F."/>
            <person name="Hugenholtz P."/>
            <person name="Woyke T."/>
            <person name="Wu D."/>
            <person name="Tindall B."/>
            <person name="Pomrenke H."/>
            <person name="Brambilla E."/>
            <person name="Klenk H.-P."/>
            <person name="Eisen J.A."/>
        </authorList>
    </citation>
    <scope>NUCLEOTIDE SEQUENCE [LARGE SCALE GENOMIC DNA]</scope>
    <source>
        <strain evidence="18">ATCC BAA-1392 / DSM 18658 / VKM B-2454 / MOB10</strain>
    </source>
</reference>
<evidence type="ECO:0000256" key="2">
    <source>
        <dbReference type="ARBA" id="ARBA00001966"/>
    </source>
</evidence>
<dbReference type="GO" id="GO:0046872">
    <property type="term" value="F:metal ion binding"/>
    <property type="evidence" value="ECO:0007669"/>
    <property type="project" value="UniProtKB-KW"/>
</dbReference>
<keyword evidence="11" id="KW-0408">Iron</keyword>
<dbReference type="EMBL" id="CP003364">
    <property type="protein sequence ID" value="AGA27565.1"/>
    <property type="molecule type" value="Genomic_DNA"/>
</dbReference>
<dbReference type="STRING" id="886293.Sinac_3295"/>
<evidence type="ECO:0000256" key="12">
    <source>
        <dbReference type="ARBA" id="ARBA00023014"/>
    </source>
</evidence>
<dbReference type="OrthoDB" id="9802365at2"/>
<comment type="function">
    <text evidence="3">Adenine glycosylase active on G-A mispairs. MutY also corrects error-prone DNA synthesis past GO lesions which are due to the oxidatively damaged form of guanine: 7,8-dihydro-8-oxoguanine (8-oxo-dGTP).</text>
</comment>
<dbReference type="InterPro" id="IPR011257">
    <property type="entry name" value="DNA_glycosylase"/>
</dbReference>
<dbReference type="GO" id="GO:0034039">
    <property type="term" value="F:8-oxo-7,8-dihydroguanine DNA N-glycosylase activity"/>
    <property type="evidence" value="ECO:0007669"/>
    <property type="project" value="TreeGrafter"/>
</dbReference>
<dbReference type="InterPro" id="IPR015797">
    <property type="entry name" value="NUDIX_hydrolase-like_dom_sf"/>
</dbReference>
<evidence type="ECO:0000256" key="4">
    <source>
        <dbReference type="ARBA" id="ARBA00008343"/>
    </source>
</evidence>
<feature type="region of interest" description="Disordered" evidence="15">
    <location>
        <begin position="1"/>
        <end position="24"/>
    </location>
</feature>